<dbReference type="GO" id="GO:0098796">
    <property type="term" value="C:membrane protein complex"/>
    <property type="evidence" value="ECO:0007669"/>
    <property type="project" value="UniProtKB-ARBA"/>
</dbReference>
<feature type="domain" description="ABC transporter" evidence="4">
    <location>
        <begin position="2"/>
        <end position="226"/>
    </location>
</feature>
<organism evidence="5">
    <name type="scientific">Oceanithermus profundus</name>
    <dbReference type="NCBI Taxonomy" id="187137"/>
    <lineage>
        <taxon>Bacteria</taxon>
        <taxon>Thermotogati</taxon>
        <taxon>Deinococcota</taxon>
        <taxon>Deinococci</taxon>
        <taxon>Thermales</taxon>
        <taxon>Thermaceae</taxon>
        <taxon>Oceanithermus</taxon>
    </lineage>
</organism>
<keyword evidence="1" id="KW-0813">Transport</keyword>
<evidence type="ECO:0000259" key="4">
    <source>
        <dbReference type="PROSITE" id="PS50893"/>
    </source>
</evidence>
<dbReference type="AlphaFoldDB" id="A0A7C4ZF82"/>
<keyword evidence="3 5" id="KW-0067">ATP-binding</keyword>
<dbReference type="GO" id="GO:0005886">
    <property type="term" value="C:plasma membrane"/>
    <property type="evidence" value="ECO:0007669"/>
    <property type="project" value="TreeGrafter"/>
</dbReference>
<dbReference type="SMART" id="SM00382">
    <property type="entry name" value="AAA"/>
    <property type="match status" value="1"/>
</dbReference>
<evidence type="ECO:0000313" key="5">
    <source>
        <dbReference type="EMBL" id="HGY08497.1"/>
    </source>
</evidence>
<dbReference type="PANTHER" id="PTHR24220">
    <property type="entry name" value="IMPORT ATP-BINDING PROTEIN"/>
    <property type="match status" value="1"/>
</dbReference>
<name>A0A7C4ZF82_9DEIN</name>
<evidence type="ECO:0000256" key="2">
    <source>
        <dbReference type="ARBA" id="ARBA00022741"/>
    </source>
</evidence>
<comment type="caution">
    <text evidence="5">The sequence shown here is derived from an EMBL/GenBank/DDBJ whole genome shotgun (WGS) entry which is preliminary data.</text>
</comment>
<dbReference type="InterPro" id="IPR003439">
    <property type="entry name" value="ABC_transporter-like_ATP-bd"/>
</dbReference>
<dbReference type="GO" id="GO:0022857">
    <property type="term" value="F:transmembrane transporter activity"/>
    <property type="evidence" value="ECO:0007669"/>
    <property type="project" value="TreeGrafter"/>
</dbReference>
<evidence type="ECO:0000256" key="1">
    <source>
        <dbReference type="ARBA" id="ARBA00022448"/>
    </source>
</evidence>
<dbReference type="Gene3D" id="3.40.50.300">
    <property type="entry name" value="P-loop containing nucleotide triphosphate hydrolases"/>
    <property type="match status" value="1"/>
</dbReference>
<accession>A0A7C4ZF82</accession>
<dbReference type="FunFam" id="3.40.50.300:FF:000032">
    <property type="entry name" value="Export ABC transporter ATP-binding protein"/>
    <property type="match status" value="1"/>
</dbReference>
<keyword evidence="2" id="KW-0547">Nucleotide-binding</keyword>
<dbReference type="GO" id="GO:0005524">
    <property type="term" value="F:ATP binding"/>
    <property type="evidence" value="ECO:0007669"/>
    <property type="project" value="UniProtKB-KW"/>
</dbReference>
<dbReference type="Pfam" id="PF00005">
    <property type="entry name" value="ABC_tran"/>
    <property type="match status" value="1"/>
</dbReference>
<evidence type="ECO:0000256" key="3">
    <source>
        <dbReference type="ARBA" id="ARBA00022840"/>
    </source>
</evidence>
<dbReference type="SUPFAM" id="SSF52540">
    <property type="entry name" value="P-loop containing nucleoside triphosphate hydrolases"/>
    <property type="match status" value="1"/>
</dbReference>
<reference evidence="5" key="1">
    <citation type="journal article" date="2020" name="mSystems">
        <title>Genome- and Community-Level Interaction Insights into Carbon Utilization and Element Cycling Functions of Hydrothermarchaeota in Hydrothermal Sediment.</title>
        <authorList>
            <person name="Zhou Z."/>
            <person name="Liu Y."/>
            <person name="Xu W."/>
            <person name="Pan J."/>
            <person name="Luo Z.H."/>
            <person name="Li M."/>
        </authorList>
    </citation>
    <scope>NUCLEOTIDE SEQUENCE [LARGE SCALE GENOMIC DNA]</scope>
    <source>
        <strain evidence="5">HyVt-570</strain>
    </source>
</reference>
<sequence length="226" mass="24169">MLRAANLSKRYRQGTALVTALEGFSYDFPPGATAVVGPSGSGKTTLLNLLAGFDLPSEGEVELGGARLDRLGEDERAGVRLNHAGFVFQSWNLLPTLTALENVAFPLLLAGVSPQERRARALGLLEQVGLAARADHRPNQLSGGEQQRVAIARALALEPAVLFADEPTGNLDSASGHRVLDLLLEHAVGERRLVLVTHDLEIAARAERVLHLRDGRLIKVEEAAAV</sequence>
<dbReference type="InterPro" id="IPR017871">
    <property type="entry name" value="ABC_transporter-like_CS"/>
</dbReference>
<dbReference type="InterPro" id="IPR017911">
    <property type="entry name" value="MacB-like_ATP-bd"/>
</dbReference>
<gene>
    <name evidence="5" type="ORF">ENK37_00350</name>
</gene>
<dbReference type="PANTHER" id="PTHR24220:SF685">
    <property type="entry name" value="ABC TRANSPORTER RELATED"/>
    <property type="match status" value="1"/>
</dbReference>
<dbReference type="EMBL" id="DRPZ01000010">
    <property type="protein sequence ID" value="HGY08497.1"/>
    <property type="molecule type" value="Genomic_DNA"/>
</dbReference>
<dbReference type="Proteomes" id="UP000885759">
    <property type="component" value="Unassembled WGS sequence"/>
</dbReference>
<dbReference type="PROSITE" id="PS00211">
    <property type="entry name" value="ABC_TRANSPORTER_1"/>
    <property type="match status" value="1"/>
</dbReference>
<dbReference type="InterPro" id="IPR003593">
    <property type="entry name" value="AAA+_ATPase"/>
</dbReference>
<protein>
    <submittedName>
        <fullName evidence="5">ABC transporter ATP-binding protein</fullName>
    </submittedName>
</protein>
<dbReference type="InterPro" id="IPR015854">
    <property type="entry name" value="ABC_transpr_LolD-like"/>
</dbReference>
<dbReference type="PROSITE" id="PS50893">
    <property type="entry name" value="ABC_TRANSPORTER_2"/>
    <property type="match status" value="1"/>
</dbReference>
<dbReference type="InterPro" id="IPR027417">
    <property type="entry name" value="P-loop_NTPase"/>
</dbReference>
<dbReference type="GO" id="GO:0016887">
    <property type="term" value="F:ATP hydrolysis activity"/>
    <property type="evidence" value="ECO:0007669"/>
    <property type="project" value="InterPro"/>
</dbReference>
<proteinExistence type="predicted"/>
<dbReference type="CDD" id="cd03255">
    <property type="entry name" value="ABC_MJ0796_LolCDE_FtsE"/>
    <property type="match status" value="1"/>
</dbReference>